<evidence type="ECO:0000256" key="2">
    <source>
        <dbReference type="SAM" id="MobiDB-lite"/>
    </source>
</evidence>
<gene>
    <name evidence="5" type="ORF">DFH08DRAFT_242855</name>
    <name evidence="4" type="ORF">DFH08DRAFT_282734</name>
</gene>
<feature type="compositionally biased region" description="Gly residues" evidence="2">
    <location>
        <begin position="1"/>
        <end position="10"/>
    </location>
</feature>
<feature type="domain" description="Nephrocystin 3-like N-terminal" evidence="3">
    <location>
        <begin position="222"/>
        <end position="379"/>
    </location>
</feature>
<feature type="region of interest" description="Disordered" evidence="2">
    <location>
        <begin position="92"/>
        <end position="115"/>
    </location>
</feature>
<sequence length="682" mass="76937">MPGAELGLGQGSDRQMIEPDGAEGGGSTGRPAHDNFQLEYHHRSAVDIPDSRPTLARRTHPSDFRSSLAPASHSYVQDYPLRMARYFPYSRTPTRTTYPPHELHSTSGSTGPNQQHSYNVRRHSVSHPMIHNDPMFPWNGPSDAPPTSINGGTFISQNVNNIQQHGETGLHILHRAIAGDAFHDSADRFPQPRCHPETRKKLLDILWKWSCGFQPPRKWTPDSSEEHENNGGPSSAILWLHGPAGSGKSAVAQAFCEHLQNEGRLGGSFFFKRGHTSRGNASKLFPTIACQLARRPKFREFISQIVEDDPSIVDRSFSNQLQELIVVPCRQSRLPYPVVIVIDGLDECAGNNVQQKILRLIGNTVSLERLPILFLIASRPESHISEILVDPPLDATHWALNIEQSFEDVRIYLQAEFDRIHREHRTMAAVPYPWPSSRIVEHLVEKSSGYFIYAATVVKFIEDELYRPGERLDIILGMEDRYSELPFAPLDQLYLQILSSVPMRFQHHLLEILVAINAQFALTVSNVELLLELQQGSVALILRSLHSVVDAADEHHAQVTVYHASFLDFLKDPLRSGSFHVGSSQCRTNLSLHLLKAFSRKDGDPSFNRQDELAWRIGGGPFQYIICAEPSPDLLPSMWSLNPDFLFAFKDLSETVIGLLRWLEVRFYTHRHPRVPNPISEI</sequence>
<feature type="compositionally biased region" description="Polar residues" evidence="2">
    <location>
        <begin position="105"/>
        <end position="115"/>
    </location>
</feature>
<keyword evidence="6" id="KW-1185">Reference proteome</keyword>
<dbReference type="PANTHER" id="PTHR10039:SF17">
    <property type="entry name" value="FUNGAL STAND N-TERMINAL GOODBYE DOMAIN-CONTAINING PROTEIN-RELATED"/>
    <property type="match status" value="1"/>
</dbReference>
<comment type="caution">
    <text evidence="4">The sequence shown here is derived from an EMBL/GenBank/DDBJ whole genome shotgun (WGS) entry which is preliminary data.</text>
</comment>
<dbReference type="Proteomes" id="UP001218218">
    <property type="component" value="Unassembled WGS sequence"/>
</dbReference>
<dbReference type="Gene3D" id="3.40.50.300">
    <property type="entry name" value="P-loop containing nucleotide triphosphate hydrolases"/>
    <property type="match status" value="1"/>
</dbReference>
<dbReference type="PANTHER" id="PTHR10039">
    <property type="entry name" value="AMELOGENIN"/>
    <property type="match status" value="1"/>
</dbReference>
<dbReference type="InterPro" id="IPR056884">
    <property type="entry name" value="NPHP3-like_N"/>
</dbReference>
<evidence type="ECO:0000256" key="1">
    <source>
        <dbReference type="ARBA" id="ARBA00022737"/>
    </source>
</evidence>
<dbReference type="Pfam" id="PF24883">
    <property type="entry name" value="NPHP3_N"/>
    <property type="match status" value="1"/>
</dbReference>
<name>A0AAD7EM36_9AGAR</name>
<evidence type="ECO:0000313" key="4">
    <source>
        <dbReference type="EMBL" id="KAJ7337033.1"/>
    </source>
</evidence>
<protein>
    <recommendedName>
        <fullName evidence="3">Nephrocystin 3-like N-terminal domain-containing protein</fullName>
    </recommendedName>
</protein>
<proteinExistence type="predicted"/>
<reference evidence="4" key="1">
    <citation type="submission" date="2023-03" db="EMBL/GenBank/DDBJ databases">
        <title>Massive genome expansion in bonnet fungi (Mycena s.s.) driven by repeated elements and novel gene families across ecological guilds.</title>
        <authorList>
            <consortium name="Lawrence Berkeley National Laboratory"/>
            <person name="Harder C.B."/>
            <person name="Miyauchi S."/>
            <person name="Viragh M."/>
            <person name="Kuo A."/>
            <person name="Thoen E."/>
            <person name="Andreopoulos B."/>
            <person name="Lu D."/>
            <person name="Skrede I."/>
            <person name="Drula E."/>
            <person name="Henrissat B."/>
            <person name="Morin E."/>
            <person name="Kohler A."/>
            <person name="Barry K."/>
            <person name="LaButti K."/>
            <person name="Morin E."/>
            <person name="Salamov A."/>
            <person name="Lipzen A."/>
            <person name="Mereny Z."/>
            <person name="Hegedus B."/>
            <person name="Baldrian P."/>
            <person name="Stursova M."/>
            <person name="Weitz H."/>
            <person name="Taylor A."/>
            <person name="Grigoriev I.V."/>
            <person name="Nagy L.G."/>
            <person name="Martin F."/>
            <person name="Kauserud H."/>
        </authorList>
    </citation>
    <scope>NUCLEOTIDE SEQUENCE</scope>
    <source>
        <strain evidence="4">CBHHK002</strain>
    </source>
</reference>
<dbReference type="EMBL" id="JARIHO010000030">
    <property type="protein sequence ID" value="KAJ7337033.1"/>
    <property type="molecule type" value="Genomic_DNA"/>
</dbReference>
<dbReference type="InterPro" id="IPR027417">
    <property type="entry name" value="P-loop_NTPase"/>
</dbReference>
<evidence type="ECO:0000313" key="6">
    <source>
        <dbReference type="Proteomes" id="UP001218218"/>
    </source>
</evidence>
<dbReference type="EMBL" id="JARIHO010000026">
    <property type="protein sequence ID" value="KAJ7340592.1"/>
    <property type="molecule type" value="Genomic_DNA"/>
</dbReference>
<feature type="region of interest" description="Disordered" evidence="2">
    <location>
        <begin position="1"/>
        <end position="68"/>
    </location>
</feature>
<organism evidence="4 6">
    <name type="scientific">Mycena albidolilacea</name>
    <dbReference type="NCBI Taxonomy" id="1033008"/>
    <lineage>
        <taxon>Eukaryota</taxon>
        <taxon>Fungi</taxon>
        <taxon>Dikarya</taxon>
        <taxon>Basidiomycota</taxon>
        <taxon>Agaricomycotina</taxon>
        <taxon>Agaricomycetes</taxon>
        <taxon>Agaricomycetidae</taxon>
        <taxon>Agaricales</taxon>
        <taxon>Marasmiineae</taxon>
        <taxon>Mycenaceae</taxon>
        <taxon>Mycena</taxon>
    </lineage>
</organism>
<evidence type="ECO:0000259" key="3">
    <source>
        <dbReference type="Pfam" id="PF24883"/>
    </source>
</evidence>
<evidence type="ECO:0000313" key="5">
    <source>
        <dbReference type="EMBL" id="KAJ7340592.1"/>
    </source>
</evidence>
<accession>A0AAD7EM36</accession>
<keyword evidence="1" id="KW-0677">Repeat</keyword>
<dbReference type="AlphaFoldDB" id="A0AAD7EM36"/>
<dbReference type="SUPFAM" id="SSF52540">
    <property type="entry name" value="P-loop containing nucleoside triphosphate hydrolases"/>
    <property type="match status" value="1"/>
</dbReference>